<gene>
    <name evidence="2" type="ORF">LZ518_01740</name>
</gene>
<protein>
    <submittedName>
        <fullName evidence="2">Transporter</fullName>
    </submittedName>
</protein>
<dbReference type="EMBL" id="JAMGBB010000001">
    <property type="protein sequence ID" value="MCL6739861.1"/>
    <property type="molecule type" value="Genomic_DNA"/>
</dbReference>
<dbReference type="Pfam" id="PF13557">
    <property type="entry name" value="Phenol_MetA_deg"/>
    <property type="match status" value="1"/>
</dbReference>
<name>A0ABT0S647_9SPHN</name>
<accession>A0ABT0S647</accession>
<reference evidence="2" key="1">
    <citation type="submission" date="2022-05" db="EMBL/GenBank/DDBJ databases">
        <authorList>
            <person name="Jo J.-H."/>
            <person name="Im W.-T."/>
        </authorList>
    </citation>
    <scope>NUCLEOTIDE SEQUENCE</scope>
    <source>
        <strain evidence="2">RB56-2</strain>
    </source>
</reference>
<feature type="signal peptide" evidence="1">
    <location>
        <begin position="1"/>
        <end position="20"/>
    </location>
</feature>
<organism evidence="2 3">
    <name type="scientific">Sphingomonas brevis</name>
    <dbReference type="NCBI Taxonomy" id="2908206"/>
    <lineage>
        <taxon>Bacteria</taxon>
        <taxon>Pseudomonadati</taxon>
        <taxon>Pseudomonadota</taxon>
        <taxon>Alphaproteobacteria</taxon>
        <taxon>Sphingomonadales</taxon>
        <taxon>Sphingomonadaceae</taxon>
        <taxon>Sphingomonas</taxon>
    </lineage>
</organism>
<keyword evidence="3" id="KW-1185">Reference proteome</keyword>
<dbReference type="InterPro" id="IPR025737">
    <property type="entry name" value="FApF"/>
</dbReference>
<sequence length="262" mass="27285">MRAIFCGALAAFAVISPADAEEAPICTDRPAKANAVCAVPVGQWQLESSPVAWARTEVDGTATRTLTLGSTVVKYGLSDRSDLQLGFVPFVQVEARSGGIKSSASTVGDVTMRYKRRLTGDKAPVQVAAIPFIKLPTADQDIGNGKVEGGLGVPVSFATGGPLTVVLGPELDLLADSDGHGRHVAIVNIVNLSGPIADGVTLYGELWAMTNFDPADTVTLASADVAIAYLATDRLQLDLGANMGLNRNTADIEIYAGVSVRF</sequence>
<proteinExistence type="predicted"/>
<evidence type="ECO:0000313" key="2">
    <source>
        <dbReference type="EMBL" id="MCL6739861.1"/>
    </source>
</evidence>
<dbReference type="Proteomes" id="UP001165383">
    <property type="component" value="Unassembled WGS sequence"/>
</dbReference>
<dbReference type="RefSeq" id="WP_249914327.1">
    <property type="nucleotide sequence ID" value="NZ_JAMGBB010000001.1"/>
</dbReference>
<feature type="chain" id="PRO_5046349130" evidence="1">
    <location>
        <begin position="21"/>
        <end position="262"/>
    </location>
</feature>
<evidence type="ECO:0000313" key="3">
    <source>
        <dbReference type="Proteomes" id="UP001165383"/>
    </source>
</evidence>
<evidence type="ECO:0000256" key="1">
    <source>
        <dbReference type="SAM" id="SignalP"/>
    </source>
</evidence>
<comment type="caution">
    <text evidence="2">The sequence shown here is derived from an EMBL/GenBank/DDBJ whole genome shotgun (WGS) entry which is preliminary data.</text>
</comment>
<keyword evidence="1" id="KW-0732">Signal</keyword>